<dbReference type="RefSeq" id="WP_289412653.1">
    <property type="nucleotide sequence ID" value="NZ_JAQIBD010000001.1"/>
</dbReference>
<proteinExistence type="predicted"/>
<organism evidence="1 2">
    <name type="scientific">Sulfurovum zhangzhouensis</name>
    <dbReference type="NCBI Taxonomy" id="3019067"/>
    <lineage>
        <taxon>Bacteria</taxon>
        <taxon>Pseudomonadati</taxon>
        <taxon>Campylobacterota</taxon>
        <taxon>Epsilonproteobacteria</taxon>
        <taxon>Campylobacterales</taxon>
        <taxon>Sulfurovaceae</taxon>
        <taxon>Sulfurovum</taxon>
    </lineage>
</organism>
<gene>
    <name evidence="1" type="ORF">PGH07_03820</name>
</gene>
<dbReference type="EMBL" id="JAQIBD010000001">
    <property type="protein sequence ID" value="MDM5271295.1"/>
    <property type="molecule type" value="Genomic_DNA"/>
</dbReference>
<evidence type="ECO:0000313" key="1">
    <source>
        <dbReference type="EMBL" id="MDM5271295.1"/>
    </source>
</evidence>
<evidence type="ECO:0000313" key="2">
    <source>
        <dbReference type="Proteomes" id="UP001169069"/>
    </source>
</evidence>
<evidence type="ECO:0008006" key="3">
    <source>
        <dbReference type="Google" id="ProtNLM"/>
    </source>
</evidence>
<dbReference type="SUPFAM" id="SSF53067">
    <property type="entry name" value="Actin-like ATPase domain"/>
    <property type="match status" value="1"/>
</dbReference>
<dbReference type="Proteomes" id="UP001169069">
    <property type="component" value="Unassembled WGS sequence"/>
</dbReference>
<keyword evidence="2" id="KW-1185">Reference proteome</keyword>
<reference evidence="1" key="1">
    <citation type="submission" date="2023-01" db="EMBL/GenBank/DDBJ databases">
        <title>Sulfurovum sp. zt1-1 genome assembly.</title>
        <authorList>
            <person name="Wang J."/>
        </authorList>
    </citation>
    <scope>NUCLEOTIDE SEQUENCE</scope>
    <source>
        <strain evidence="1">Zt1-1</strain>
    </source>
</reference>
<name>A0ABT7QWS2_9BACT</name>
<sequence>MPNHLPEYQLLVISISTPLLIGVYKNKELIETISSEKKTSEILLPLLNTYMERYDLSSIIYTRGPGSYMAIKLTYIMLKTIEIARGIKCFGCSAFALNNGAPIKAMGNLYFTKEKETIITKKIEQPVDAKFALPQSIQDLPLDEESTPEYIIPAV</sequence>
<protein>
    <recommendedName>
        <fullName evidence="3">TsaB protein, required for threonylcarbamoyladenosine (T(6)A) formation in tRNA</fullName>
    </recommendedName>
</protein>
<comment type="caution">
    <text evidence="1">The sequence shown here is derived from an EMBL/GenBank/DDBJ whole genome shotgun (WGS) entry which is preliminary data.</text>
</comment>
<dbReference type="InterPro" id="IPR043129">
    <property type="entry name" value="ATPase_NBD"/>
</dbReference>
<dbReference type="Gene3D" id="3.30.420.40">
    <property type="match status" value="1"/>
</dbReference>
<accession>A0ABT7QWS2</accession>